<name>A0A451AQP1_9GAMM</name>
<sequence length="61" mass="7210">MFIFHHALFQALDKPIKRVIKGILPKCLSEFLKTFRRNHGFMPMHFLETRLPECPLIGQLC</sequence>
<accession>A0A451AQP1</accession>
<gene>
    <name evidence="1" type="ORF">BECKUNK1418G_GA0071005_12251</name>
</gene>
<proteinExistence type="predicted"/>
<dbReference type="EMBL" id="CAADFZ010000225">
    <property type="protein sequence ID" value="VFK68338.1"/>
    <property type="molecule type" value="Genomic_DNA"/>
</dbReference>
<protein>
    <submittedName>
        <fullName evidence="1">Uncharacterized protein</fullName>
    </submittedName>
</protein>
<evidence type="ECO:0000313" key="1">
    <source>
        <dbReference type="EMBL" id="VFK68338.1"/>
    </source>
</evidence>
<reference evidence="1" key="1">
    <citation type="submission" date="2019-02" db="EMBL/GenBank/DDBJ databases">
        <authorList>
            <person name="Gruber-Vodicka R. H."/>
            <person name="Seah K. B. B."/>
        </authorList>
    </citation>
    <scope>NUCLEOTIDE SEQUENCE</scope>
    <source>
        <strain evidence="1">BECK_BY8</strain>
    </source>
</reference>
<organism evidence="1">
    <name type="scientific">Candidatus Kentrum sp. UNK</name>
    <dbReference type="NCBI Taxonomy" id="2126344"/>
    <lineage>
        <taxon>Bacteria</taxon>
        <taxon>Pseudomonadati</taxon>
        <taxon>Pseudomonadota</taxon>
        <taxon>Gammaproteobacteria</taxon>
        <taxon>Candidatus Kentrum</taxon>
    </lineage>
</organism>
<dbReference type="AlphaFoldDB" id="A0A451AQP1"/>